<proteinExistence type="inferred from homology"/>
<evidence type="ECO:0000256" key="4">
    <source>
        <dbReference type="ARBA" id="ARBA00022540"/>
    </source>
</evidence>
<comment type="caution">
    <text evidence="11">The sequence shown here is derived from an EMBL/GenBank/DDBJ whole genome shotgun (WGS) entry which is preliminary data.</text>
</comment>
<keyword evidence="5" id="KW-0648">Protein biosynthesis</keyword>
<reference evidence="11 12" key="1">
    <citation type="journal article" date="2016" name="Nat. Commun.">
        <title>Extremotolerant tardigrade genome and improved radiotolerance of human cultured cells by tardigrade-unique protein.</title>
        <authorList>
            <person name="Hashimoto T."/>
            <person name="Horikawa D.D."/>
            <person name="Saito Y."/>
            <person name="Kuwahara H."/>
            <person name="Kozuka-Hata H."/>
            <person name="Shin-I T."/>
            <person name="Minakuchi Y."/>
            <person name="Ohishi K."/>
            <person name="Motoyama A."/>
            <person name="Aizu T."/>
            <person name="Enomoto A."/>
            <person name="Kondo K."/>
            <person name="Tanaka S."/>
            <person name="Hara Y."/>
            <person name="Koshikawa S."/>
            <person name="Sagara H."/>
            <person name="Miura T."/>
            <person name="Yokobori S."/>
            <person name="Miyagawa K."/>
            <person name="Suzuki Y."/>
            <person name="Kubo T."/>
            <person name="Oyama M."/>
            <person name="Kohara Y."/>
            <person name="Fujiyama A."/>
            <person name="Arakawa K."/>
            <person name="Katayama T."/>
            <person name="Toyoda A."/>
            <person name="Kunieda T."/>
        </authorList>
    </citation>
    <scope>NUCLEOTIDE SEQUENCE [LARGE SCALE GENOMIC DNA]</scope>
    <source>
        <strain evidence="11 12">YOKOZUNA-1</strain>
    </source>
</reference>
<evidence type="ECO:0000256" key="10">
    <source>
        <dbReference type="RuleBase" id="RU003814"/>
    </source>
</evidence>
<organism evidence="11 12">
    <name type="scientific">Ramazzottius varieornatus</name>
    <name type="common">Water bear</name>
    <name type="synonym">Tardigrade</name>
    <dbReference type="NCBI Taxonomy" id="947166"/>
    <lineage>
        <taxon>Eukaryota</taxon>
        <taxon>Metazoa</taxon>
        <taxon>Ecdysozoa</taxon>
        <taxon>Tardigrada</taxon>
        <taxon>Eutardigrada</taxon>
        <taxon>Parachela</taxon>
        <taxon>Hypsibioidea</taxon>
        <taxon>Ramazzottiidae</taxon>
        <taxon>Ramazzottius</taxon>
    </lineage>
</organism>
<dbReference type="STRING" id="947166.A0A1D1UQY1"/>
<comment type="subunit">
    <text evidence="9">Component of the translation initiation factor 2B (eIF2B) complex which is a heterodecamer of two sets of five different subunits: alpha, beta, gamma, delta and epsilon. Subunits alpha, beta and delta comprise a regulatory subcomplex and subunits epsilon and gamma comprise a catalytic subcomplex. Within the complex, the hexameric regulatory complex resides at the center, with the two heterodimeric catalytic subcomplexes bound on opposite sides.</text>
</comment>
<dbReference type="FunFam" id="1.20.120.1070:FF:000001">
    <property type="entry name" value="Eukaryotic translation initiation factor 2B subunit alpha"/>
    <property type="match status" value="1"/>
</dbReference>
<dbReference type="InterPro" id="IPR042528">
    <property type="entry name" value="elF-2B_alpha_N"/>
</dbReference>
<evidence type="ECO:0000256" key="6">
    <source>
        <dbReference type="ARBA" id="ARBA00043898"/>
    </source>
</evidence>
<evidence type="ECO:0000256" key="3">
    <source>
        <dbReference type="ARBA" id="ARBA00022490"/>
    </source>
</evidence>
<comment type="similarity">
    <text evidence="2 10">Belongs to the eIF-2B alpha/beta/delta subunits family.</text>
</comment>
<dbReference type="InterPro" id="IPR051501">
    <property type="entry name" value="eIF2B_alpha/beta/delta"/>
</dbReference>
<dbReference type="GO" id="GO:0005829">
    <property type="term" value="C:cytosol"/>
    <property type="evidence" value="ECO:0007669"/>
    <property type="project" value="UniProtKB-SubCell"/>
</dbReference>
<dbReference type="PANTHER" id="PTHR45860">
    <property type="entry name" value="TRANSLATION INITIATION FACTOR EIF-2B SUBUNIT ALPHA"/>
    <property type="match status" value="1"/>
</dbReference>
<protein>
    <recommendedName>
        <fullName evidence="7">Translation initiation factor eIF2B subunit alpha</fullName>
    </recommendedName>
    <alternativeName>
        <fullName evidence="8">eIF2B GDP-GTP exchange factor subunit alpha</fullName>
    </alternativeName>
</protein>
<dbReference type="EMBL" id="BDGG01000001">
    <property type="protein sequence ID" value="GAU89687.1"/>
    <property type="molecule type" value="Genomic_DNA"/>
</dbReference>
<dbReference type="Gene3D" id="3.40.50.10470">
    <property type="entry name" value="Translation initiation factor eif-2b, domain 2"/>
    <property type="match status" value="1"/>
</dbReference>
<dbReference type="GO" id="GO:0005085">
    <property type="term" value="F:guanyl-nucleotide exchange factor activity"/>
    <property type="evidence" value="ECO:0007669"/>
    <property type="project" value="TreeGrafter"/>
</dbReference>
<dbReference type="OrthoDB" id="10249309at2759"/>
<keyword evidence="4" id="KW-0396">Initiation factor</keyword>
<dbReference type="InterPro" id="IPR000649">
    <property type="entry name" value="IF-2B-related"/>
</dbReference>
<evidence type="ECO:0000256" key="2">
    <source>
        <dbReference type="ARBA" id="ARBA00007251"/>
    </source>
</evidence>
<keyword evidence="12" id="KW-1185">Reference proteome</keyword>
<evidence type="ECO:0000313" key="12">
    <source>
        <dbReference type="Proteomes" id="UP000186922"/>
    </source>
</evidence>
<comment type="function">
    <text evidence="6">Acts as a component of the translation initiation factor 2B (eIF2B) complex, which catalyzes the exchange of GDP for GTP on eukaryotic initiation factor 2 (eIF2) gamma subunit. Its guanine nucleotide exchange factor activity is repressed when bound to eIF2 complex phosphorylated on the alpha subunit, thereby limiting the amount of methionyl-initiator methionine tRNA available to the ribosome and consequently global translation is repressed.</text>
</comment>
<gene>
    <name evidence="11" type="primary">RvY_02206-1</name>
    <name evidence="11" type="synonym">RvY_02206.1</name>
    <name evidence="11" type="ORF">RvY_02206</name>
</gene>
<dbReference type="Proteomes" id="UP000186922">
    <property type="component" value="Unassembled WGS sequence"/>
</dbReference>
<name>A0A1D1UQY1_RAMVA</name>
<evidence type="ECO:0000256" key="9">
    <source>
        <dbReference type="ARBA" id="ARBA00046432"/>
    </source>
</evidence>
<dbReference type="InterPro" id="IPR037171">
    <property type="entry name" value="NagB/RpiA_transferase-like"/>
</dbReference>
<dbReference type="GO" id="GO:0003743">
    <property type="term" value="F:translation initiation factor activity"/>
    <property type="evidence" value="ECO:0007669"/>
    <property type="project" value="UniProtKB-KW"/>
</dbReference>
<dbReference type="SUPFAM" id="SSF100950">
    <property type="entry name" value="NagB/RpiA/CoA transferase-like"/>
    <property type="match status" value="1"/>
</dbReference>
<evidence type="ECO:0000256" key="1">
    <source>
        <dbReference type="ARBA" id="ARBA00004514"/>
    </source>
</evidence>
<sequence length="325" mass="36251">MVFYLHIAMPNSTDSANDRAMDKKEIQRYFMTTLKENTEMSPAVAAIRTLLAYLSRDTAETMSELRKNLLHAIECLCLTDSFITGTSISSGCDLFLRFITLTALDHSDFDECKKIMLHRGEVYLETVDSSRAKIAKLFRPFIRDGAIVLVHSRSRVVLQALVQARTHGKRFEVFVTEGGSDKTGVEMQKSLTEVGIPATVIIDAAVGYIMEKVDVVLLGAEGVVESGGIINKIGSFSTAIAAKEHNKPVFVLAESFKFVRLYPLNQRDIPDKFKYSQATLLRHNDLSKEHPQSDYTPPSFITLLFTDLGILTPSAVSDELIKLYM</sequence>
<dbReference type="InterPro" id="IPR042529">
    <property type="entry name" value="IF_2B-like_C"/>
</dbReference>
<dbReference type="AlphaFoldDB" id="A0A1D1UQY1"/>
<dbReference type="GO" id="GO:0005851">
    <property type="term" value="C:eukaryotic translation initiation factor 2B complex"/>
    <property type="evidence" value="ECO:0007669"/>
    <property type="project" value="TreeGrafter"/>
</dbReference>
<dbReference type="Gene3D" id="1.20.120.1070">
    <property type="entry name" value="Translation initiation factor eIF-2B, N-terminal domain"/>
    <property type="match status" value="1"/>
</dbReference>
<accession>A0A1D1UQY1</accession>
<evidence type="ECO:0000256" key="8">
    <source>
        <dbReference type="ARBA" id="ARBA00044236"/>
    </source>
</evidence>
<dbReference type="Pfam" id="PF01008">
    <property type="entry name" value="IF-2B"/>
    <property type="match status" value="1"/>
</dbReference>
<evidence type="ECO:0000256" key="7">
    <source>
        <dbReference type="ARBA" id="ARBA00044208"/>
    </source>
</evidence>
<evidence type="ECO:0000256" key="5">
    <source>
        <dbReference type="ARBA" id="ARBA00022917"/>
    </source>
</evidence>
<dbReference type="FunFam" id="3.40.50.10470:FF:000001">
    <property type="entry name" value="Translation initiation factor eIF-2B subunit alpha"/>
    <property type="match status" value="1"/>
</dbReference>
<evidence type="ECO:0000313" key="11">
    <source>
        <dbReference type="EMBL" id="GAU89687.1"/>
    </source>
</evidence>
<comment type="subcellular location">
    <subcellularLocation>
        <location evidence="1">Cytoplasm</location>
        <location evidence="1">Cytosol</location>
    </subcellularLocation>
</comment>
<keyword evidence="3" id="KW-0963">Cytoplasm</keyword>
<dbReference type="PANTHER" id="PTHR45860:SF1">
    <property type="entry name" value="TRANSLATION INITIATION FACTOR EIF-2B SUBUNIT ALPHA"/>
    <property type="match status" value="1"/>
</dbReference>